<dbReference type="AlphaFoldDB" id="A0A420HUI5"/>
<name>A0A420HUI5_9PEZI</name>
<dbReference type="EMBL" id="MCFK01004513">
    <property type="protein sequence ID" value="RKF61101.1"/>
    <property type="molecule type" value="Genomic_DNA"/>
</dbReference>
<feature type="region of interest" description="Disordered" evidence="1">
    <location>
        <begin position="1"/>
        <end position="34"/>
    </location>
</feature>
<dbReference type="Gene3D" id="1.10.245.10">
    <property type="entry name" value="SWIB/MDM2 domain"/>
    <property type="match status" value="1"/>
</dbReference>
<evidence type="ECO:0000256" key="1">
    <source>
        <dbReference type="SAM" id="MobiDB-lite"/>
    </source>
</evidence>
<dbReference type="InterPro" id="IPR003121">
    <property type="entry name" value="SWIB_MDM2_domain"/>
</dbReference>
<dbReference type="Pfam" id="PF02201">
    <property type="entry name" value="SWIB"/>
    <property type="match status" value="1"/>
</dbReference>
<keyword evidence="4" id="KW-1185">Reference proteome</keyword>
<feature type="region of interest" description="Disordered" evidence="1">
    <location>
        <begin position="226"/>
        <end position="248"/>
    </location>
</feature>
<reference evidence="3 4" key="1">
    <citation type="journal article" date="2018" name="BMC Genomics">
        <title>Comparative genome analyses reveal sequence features reflecting distinct modes of host-adaptation between dicot and monocot powdery mildew.</title>
        <authorList>
            <person name="Wu Y."/>
            <person name="Ma X."/>
            <person name="Pan Z."/>
            <person name="Kale S.D."/>
            <person name="Song Y."/>
            <person name="King H."/>
            <person name="Zhang Q."/>
            <person name="Presley C."/>
            <person name="Deng X."/>
            <person name="Wei C.I."/>
            <person name="Xiao S."/>
        </authorList>
    </citation>
    <scope>NUCLEOTIDE SEQUENCE [LARGE SCALE GENOMIC DNA]</scope>
    <source>
        <strain evidence="3">UMSG2</strain>
    </source>
</reference>
<dbReference type="PROSITE" id="PS51925">
    <property type="entry name" value="SWIB_MDM2"/>
    <property type="match status" value="1"/>
</dbReference>
<feature type="compositionally biased region" description="Polar residues" evidence="1">
    <location>
        <begin position="1"/>
        <end position="25"/>
    </location>
</feature>
<feature type="region of interest" description="Disordered" evidence="1">
    <location>
        <begin position="172"/>
        <end position="208"/>
    </location>
</feature>
<organism evidence="3 4">
    <name type="scientific">Erysiphe neolycopersici</name>
    <dbReference type="NCBI Taxonomy" id="212602"/>
    <lineage>
        <taxon>Eukaryota</taxon>
        <taxon>Fungi</taxon>
        <taxon>Dikarya</taxon>
        <taxon>Ascomycota</taxon>
        <taxon>Pezizomycotina</taxon>
        <taxon>Leotiomycetes</taxon>
        <taxon>Erysiphales</taxon>
        <taxon>Erysiphaceae</taxon>
        <taxon>Erysiphe</taxon>
    </lineage>
</organism>
<evidence type="ECO:0000313" key="3">
    <source>
        <dbReference type="EMBL" id="RKF61101.1"/>
    </source>
</evidence>
<feature type="compositionally biased region" description="Acidic residues" evidence="1">
    <location>
        <begin position="172"/>
        <end position="190"/>
    </location>
</feature>
<dbReference type="PANTHER" id="PTHR13844">
    <property type="entry name" value="SWI/SNF-RELATED MATRIX-ASSOCIATED ACTIN-DEPENDENT REGULATOR OF CHROMATIN SUBFAMILY D"/>
    <property type="match status" value="1"/>
</dbReference>
<dbReference type="CDD" id="cd10568">
    <property type="entry name" value="SWIB_like"/>
    <property type="match status" value="1"/>
</dbReference>
<accession>A0A420HUI5</accession>
<feature type="compositionally biased region" description="Basic and acidic residues" evidence="1">
    <location>
        <begin position="226"/>
        <end position="239"/>
    </location>
</feature>
<sequence length="504" mass="57841">MNMQQNYRSYNHQPIQRSPHATASVSRKGMGGGMIPGAYPQVPLTPAQIQAQQAAQIQANDRARLRSRKPIDKNLPEGVDDIIIGDGAQRYRDLRDIERRLDSIITRKRLDIQDSVNRNVKRYRKLRIWISNTVEDQPWQADSIDVDTFDFSTNIDSSYRVKIEGKLLEDEDDDLKITDSESDDENESSNEDPMTGVETQKPSQSHPNYRFSHFFKAMTVEFDQSKSNDGVDHSIEWKKPPRPPNTAALSPAADFDQLEFKRGGDENTNIIINLYRDENPERYLLQSPLSDILDTNVATRAEALMGIWDYVKLMGLQEDDEKRSFDCDHRLKMLLQREKGYIPYLADSINQHLIPLPPIKLPYTIRVDKEFHENPQPTIYDVRVQVDDPLKAAFARYLTNPTYAQNLRDIIVMNDQLAIIVQKILNSKSKHTFLDALAKDPTKFILKWLSSQKRDLDIISGEALRGVSDETTGDEWRKGGPDSIWTSNNVRESVNLMVNQRAKV</sequence>
<dbReference type="Proteomes" id="UP000286134">
    <property type="component" value="Unassembled WGS sequence"/>
</dbReference>
<evidence type="ECO:0000313" key="4">
    <source>
        <dbReference type="Proteomes" id="UP000286134"/>
    </source>
</evidence>
<protein>
    <submittedName>
        <fullName evidence="3">SWI/SNF and RSC complexes subunit ssr3</fullName>
    </submittedName>
</protein>
<comment type="caution">
    <text evidence="3">The sequence shown here is derived from an EMBL/GenBank/DDBJ whole genome shotgun (WGS) entry which is preliminary data.</text>
</comment>
<gene>
    <name evidence="3" type="ORF">OnM2_045083</name>
</gene>
<dbReference type="InterPro" id="IPR036885">
    <property type="entry name" value="SWIB_MDM2_dom_sf"/>
</dbReference>
<dbReference type="SUPFAM" id="SSF47592">
    <property type="entry name" value="SWIB/MDM2 domain"/>
    <property type="match status" value="1"/>
</dbReference>
<dbReference type="OrthoDB" id="10263741at2759"/>
<dbReference type="STRING" id="212602.A0A420HUI5"/>
<proteinExistence type="predicted"/>
<feature type="compositionally biased region" description="Polar residues" evidence="1">
    <location>
        <begin position="197"/>
        <end position="207"/>
    </location>
</feature>
<evidence type="ECO:0000259" key="2">
    <source>
        <dbReference type="PROSITE" id="PS51925"/>
    </source>
</evidence>
<feature type="domain" description="DM2" evidence="2">
    <location>
        <begin position="278"/>
        <end position="355"/>
    </location>
</feature>